<organism evidence="1 2">
    <name type="scientific">Streptomyces cylindrosporus</name>
    <dbReference type="NCBI Taxonomy" id="2927583"/>
    <lineage>
        <taxon>Bacteria</taxon>
        <taxon>Bacillati</taxon>
        <taxon>Actinomycetota</taxon>
        <taxon>Actinomycetes</taxon>
        <taxon>Kitasatosporales</taxon>
        <taxon>Streptomycetaceae</taxon>
        <taxon>Streptomyces</taxon>
    </lineage>
</organism>
<reference evidence="1" key="1">
    <citation type="submission" date="2022-03" db="EMBL/GenBank/DDBJ databases">
        <title>Streptomyces 7R015 and 7R016 isolated from Barleria lupulina in Thailand.</title>
        <authorList>
            <person name="Kanchanasin P."/>
            <person name="Phongsopitanun W."/>
            <person name="Tanasupawat S."/>
        </authorList>
    </citation>
    <scope>NUCLEOTIDE SEQUENCE</scope>
    <source>
        <strain evidence="1">7R015</strain>
    </source>
</reference>
<evidence type="ECO:0000313" key="1">
    <source>
        <dbReference type="EMBL" id="MCI3271064.1"/>
    </source>
</evidence>
<sequence length="181" mass="20164">MTNRELRELAGLEITAAVRRRVNEDAERIATKKRGAVNTHQLTPAGRSWCESALVAGRPDGAKFPAGVLYAVLDNVGQYLARSGTKFGEFFKPDVENWIRAVYTELTVRREPGSWVRLSALRPWLVDLPRGVVDAELDRMIEQPDVQLMAGLNQRTLNDDDHKAAVEIGGEPRHLLRIGPA</sequence>
<dbReference type="RefSeq" id="WP_242762912.1">
    <property type="nucleotide sequence ID" value="NZ_JALDAY010000002.1"/>
</dbReference>
<name>A0ABS9Y226_9ACTN</name>
<dbReference type="Proteomes" id="UP001165269">
    <property type="component" value="Unassembled WGS sequence"/>
</dbReference>
<keyword evidence="2" id="KW-1185">Reference proteome</keyword>
<accession>A0ABS9Y226</accession>
<protein>
    <submittedName>
        <fullName evidence="1">Uncharacterized protein</fullName>
    </submittedName>
</protein>
<gene>
    <name evidence="1" type="ORF">MQP27_08055</name>
</gene>
<comment type="caution">
    <text evidence="1">The sequence shown here is derived from an EMBL/GenBank/DDBJ whole genome shotgun (WGS) entry which is preliminary data.</text>
</comment>
<dbReference type="EMBL" id="JALDAY010000002">
    <property type="protein sequence ID" value="MCI3271064.1"/>
    <property type="molecule type" value="Genomic_DNA"/>
</dbReference>
<evidence type="ECO:0000313" key="2">
    <source>
        <dbReference type="Proteomes" id="UP001165269"/>
    </source>
</evidence>
<proteinExistence type="predicted"/>